<feature type="transmembrane region" description="Helical" evidence="6">
    <location>
        <begin position="384"/>
        <end position="405"/>
    </location>
</feature>
<evidence type="ECO:0000256" key="6">
    <source>
        <dbReference type="SAM" id="Phobius"/>
    </source>
</evidence>
<dbReference type="RefSeq" id="WP_053168833.1">
    <property type="nucleotide sequence ID" value="NZ_LFYT02000001.1"/>
</dbReference>
<gene>
    <name evidence="7" type="ORF">H663_000280</name>
</gene>
<evidence type="ECO:0000313" key="7">
    <source>
        <dbReference type="EMBL" id="PVE44498.1"/>
    </source>
</evidence>
<sequence length="458" mass="48134">MSTALNMPMFGWFQIIRLGLIQACLGAVVVVTTSTLNRIMVVELALPALLPGFLVAWHYAVQMVRPRMGFGADKGRRSTPWMMGGMLVLGAGGFTAAWATVWMAAEPFYGALLAWLSFSLIGLGVSACGTSLLTLMAKRVPEERRAPAATTVWLMMIVGFAVTAGVVGKLIDPYSPQVLLQVSAGLSVLTALITALCLWGLEKDAQTQTVPLRSEAAERLQKQDFKEAFKEVWADTAARTFTVFVFMSMLAYSAQDLILEPFAGAVHGFTPGQTTQLSGWHHMGVLIGMLAVAGAGSRWVAGRLGSVQAWMVGGCLFSALATVGLVSSALSAAWPLQANVVFLGVANGAFSIAAIATMMRLAGEGQSGKGREGTRMGLWGAAQAAAFGLGGLLGTAASDLAHALLGEQRTAYAAVFALQGLMFAVSAAVALRLRQVPAAQRTPLRFDSPLMLKGGSSS</sequence>
<proteinExistence type="inferred from homology"/>
<evidence type="ECO:0000256" key="1">
    <source>
        <dbReference type="ARBA" id="ARBA00004141"/>
    </source>
</evidence>
<evidence type="ECO:0000256" key="4">
    <source>
        <dbReference type="ARBA" id="ARBA00022989"/>
    </source>
</evidence>
<keyword evidence="3 6" id="KW-0812">Transmembrane</keyword>
<feature type="transmembrane region" description="Helical" evidence="6">
    <location>
        <begin position="81"/>
        <end position="105"/>
    </location>
</feature>
<accession>A0A2T7UIQ0</accession>
<reference evidence="7" key="1">
    <citation type="submission" date="2017-04" db="EMBL/GenBank/DDBJ databases">
        <title>Unexpected and diverse lifestyles within the genus Limnohabitans.</title>
        <authorList>
            <person name="Kasalicky V."/>
            <person name="Mehrshad M."/>
            <person name="Andrei S.-A."/>
            <person name="Salcher M."/>
            <person name="Kratochvilova H."/>
            <person name="Simek K."/>
            <person name="Ghai R."/>
        </authorList>
    </citation>
    <scope>NUCLEOTIDE SEQUENCE [LARGE SCALE GENOMIC DNA]</scope>
    <source>
        <strain evidence="7">II-D5</strain>
    </source>
</reference>
<dbReference type="EMBL" id="LFYT02000001">
    <property type="protein sequence ID" value="PVE44498.1"/>
    <property type="molecule type" value="Genomic_DNA"/>
</dbReference>
<dbReference type="GO" id="GO:0016020">
    <property type="term" value="C:membrane"/>
    <property type="evidence" value="ECO:0007669"/>
    <property type="project" value="UniProtKB-SubCell"/>
</dbReference>
<feature type="transmembrane region" description="Helical" evidence="6">
    <location>
        <begin position="411"/>
        <end position="431"/>
    </location>
</feature>
<dbReference type="SUPFAM" id="SSF103473">
    <property type="entry name" value="MFS general substrate transporter"/>
    <property type="match status" value="1"/>
</dbReference>
<protein>
    <submittedName>
        <fullName evidence="7">MFS transporter</fullName>
    </submittedName>
</protein>
<dbReference type="CDD" id="cd06176">
    <property type="entry name" value="MFS_BCD_PucC-like"/>
    <property type="match status" value="1"/>
</dbReference>
<keyword evidence="4 6" id="KW-1133">Transmembrane helix</keyword>
<dbReference type="InterPro" id="IPR004896">
    <property type="entry name" value="PucC-rel"/>
</dbReference>
<evidence type="ECO:0000256" key="2">
    <source>
        <dbReference type="ARBA" id="ARBA00008412"/>
    </source>
</evidence>
<evidence type="ECO:0000313" key="8">
    <source>
        <dbReference type="Proteomes" id="UP000037507"/>
    </source>
</evidence>
<feature type="transmembrane region" description="Helical" evidence="6">
    <location>
        <begin position="111"/>
        <end position="136"/>
    </location>
</feature>
<comment type="subcellular location">
    <subcellularLocation>
        <location evidence="1">Membrane</location>
        <topology evidence="1">Multi-pass membrane protein</topology>
    </subcellularLocation>
</comment>
<dbReference type="PANTHER" id="PTHR23538">
    <property type="entry name" value="44.5 KD BACTERIOCHLOROPHYLL SYNTHASE SUBUNIT"/>
    <property type="match status" value="1"/>
</dbReference>
<dbReference type="Gene3D" id="1.20.1250.20">
    <property type="entry name" value="MFS general substrate transporter like domains"/>
    <property type="match status" value="1"/>
</dbReference>
<dbReference type="PANTHER" id="PTHR23538:SF1">
    <property type="entry name" value="44.5 KD BACTERIOCHLOROPHYLL SYNTHASE SUBUNIT"/>
    <property type="match status" value="1"/>
</dbReference>
<keyword evidence="5 6" id="KW-0472">Membrane</keyword>
<feature type="transmembrane region" description="Helical" evidence="6">
    <location>
        <begin position="279"/>
        <end position="297"/>
    </location>
</feature>
<feature type="transmembrane region" description="Helical" evidence="6">
    <location>
        <begin position="12"/>
        <end position="33"/>
    </location>
</feature>
<feature type="transmembrane region" description="Helical" evidence="6">
    <location>
        <begin position="340"/>
        <end position="363"/>
    </location>
</feature>
<dbReference type="STRING" id="1293045.H663_00730"/>
<dbReference type="Pfam" id="PF03209">
    <property type="entry name" value="PUCC"/>
    <property type="match status" value="1"/>
</dbReference>
<dbReference type="InterPro" id="IPR026036">
    <property type="entry name" value="PucC"/>
</dbReference>
<evidence type="ECO:0000256" key="5">
    <source>
        <dbReference type="ARBA" id="ARBA00023136"/>
    </source>
</evidence>
<comment type="caution">
    <text evidence="7">The sequence shown here is derived from an EMBL/GenBank/DDBJ whole genome shotgun (WGS) entry which is preliminary data.</text>
</comment>
<feature type="transmembrane region" description="Helical" evidence="6">
    <location>
        <begin position="148"/>
        <end position="167"/>
    </location>
</feature>
<evidence type="ECO:0000256" key="3">
    <source>
        <dbReference type="ARBA" id="ARBA00022692"/>
    </source>
</evidence>
<dbReference type="Proteomes" id="UP000037507">
    <property type="component" value="Unassembled WGS sequence"/>
</dbReference>
<name>A0A2T7UIQ0_9BURK</name>
<dbReference type="InterPro" id="IPR036259">
    <property type="entry name" value="MFS_trans_sf"/>
</dbReference>
<keyword evidence="8" id="KW-1185">Reference proteome</keyword>
<feature type="transmembrane region" description="Helical" evidence="6">
    <location>
        <begin position="179"/>
        <end position="201"/>
    </location>
</feature>
<feature type="transmembrane region" description="Helical" evidence="6">
    <location>
        <begin position="39"/>
        <end position="60"/>
    </location>
</feature>
<comment type="similarity">
    <text evidence="2">Belongs to the PucC family.</text>
</comment>
<dbReference type="PIRSF" id="PIRSF016565">
    <property type="entry name" value="PucC"/>
    <property type="match status" value="1"/>
</dbReference>
<dbReference type="AlphaFoldDB" id="A0A2T7UIQ0"/>
<dbReference type="OrthoDB" id="5800821at2"/>
<feature type="transmembrane region" description="Helical" evidence="6">
    <location>
        <begin position="309"/>
        <end position="334"/>
    </location>
</feature>
<organism evidence="7 8">
    <name type="scientific">Limnohabitans planktonicus II-D5</name>
    <dbReference type="NCBI Taxonomy" id="1293045"/>
    <lineage>
        <taxon>Bacteria</taxon>
        <taxon>Pseudomonadati</taxon>
        <taxon>Pseudomonadota</taxon>
        <taxon>Betaproteobacteria</taxon>
        <taxon>Burkholderiales</taxon>
        <taxon>Comamonadaceae</taxon>
        <taxon>Limnohabitans</taxon>
    </lineage>
</organism>